<dbReference type="InterPro" id="IPR046341">
    <property type="entry name" value="SET_dom_sf"/>
</dbReference>
<sequence>MKYQPLGSNDCALSTLRDFVELHGVKLNRGFCVGRSGVIESVRCIGGFVKKRDLDISQLQNGMVELLRIPAKTTFSLETILQFLDAESFHSQDVEKLTETSSKVKELFSECCRIPVISAHASETLLLIIYFIIFSGLERSGYMLPSPISHYLNGVLLTTEIESPYSDVFVWKESTDVAPFAQYGFASIHLIFNALSEFSAVNFGSKHCERTISALMASISSRCLEIPHEEHKGSDDFYVNTTLVPVLDYVNHDNKHVNAHFDIDRNTSDVILVLDMELYDQKEEVFEVFISYSPVDEIVHFEKTYGFSPQPEENRTSFMNLCFDKRFSALQDFDIFLFYKWFSIKPCLQFILRDGRVYINDTLKQFAELLLPYVADPQGERQSCFTYNPNNYTTFSQFTSRARGTSEDRFLEDCRSLARESEIGPSEIIGLPQLAWTCHLDAEGEDFARLNKEQCLKVLFGSDELYSRAIDTFQRQLRLYMNWRLDVLQELKRQQPAKSSANLAAHELYVIQQYYQQLDQDLPVFWTDVENYENLELADCPLPPPLKYSSYAFKPSDERQQPPVSEELLTKYPEEEFLQYASFFMENT</sequence>
<reference evidence="3" key="1">
    <citation type="submission" date="2015-10" db="EMBL/GenBank/DDBJ databases">
        <authorList>
            <person name="Devillers H."/>
        </authorList>
    </citation>
    <scope>NUCLEOTIDE SEQUENCE [LARGE SCALE GENOMIC DNA]</scope>
</reference>
<dbReference type="InterPro" id="IPR001214">
    <property type="entry name" value="SET_dom"/>
</dbReference>
<name>A0A0P1KQE7_9SACH</name>
<proteinExistence type="predicted"/>
<evidence type="ECO:0000259" key="1">
    <source>
        <dbReference type="PROSITE" id="PS50280"/>
    </source>
</evidence>
<dbReference type="SUPFAM" id="SSF82199">
    <property type="entry name" value="SET domain"/>
    <property type="match status" value="1"/>
</dbReference>
<dbReference type="Proteomes" id="UP000236544">
    <property type="component" value="Unassembled WGS sequence"/>
</dbReference>
<gene>
    <name evidence="2" type="ORF">LAQU0_S04e01090g</name>
</gene>
<dbReference type="EMBL" id="LN890563">
    <property type="protein sequence ID" value="CUS21801.1"/>
    <property type="molecule type" value="Genomic_DNA"/>
</dbReference>
<accession>A0A0P1KQE7</accession>
<protein>
    <submittedName>
        <fullName evidence="2">LAQU0S04e01090g1_1</fullName>
    </submittedName>
</protein>
<dbReference type="AlphaFoldDB" id="A0A0P1KQE7"/>
<evidence type="ECO:0000313" key="3">
    <source>
        <dbReference type="Proteomes" id="UP000236544"/>
    </source>
</evidence>
<evidence type="ECO:0000313" key="2">
    <source>
        <dbReference type="EMBL" id="CUS21801.1"/>
    </source>
</evidence>
<dbReference type="Gene3D" id="3.90.1410.10">
    <property type="entry name" value="set domain protein methyltransferase, domain 1"/>
    <property type="match status" value="1"/>
</dbReference>
<dbReference type="OrthoDB" id="441812at2759"/>
<organism evidence="2 3">
    <name type="scientific">Lachancea quebecensis</name>
    <dbReference type="NCBI Taxonomy" id="1654605"/>
    <lineage>
        <taxon>Eukaryota</taxon>
        <taxon>Fungi</taxon>
        <taxon>Dikarya</taxon>
        <taxon>Ascomycota</taxon>
        <taxon>Saccharomycotina</taxon>
        <taxon>Saccharomycetes</taxon>
        <taxon>Saccharomycetales</taxon>
        <taxon>Saccharomycetaceae</taxon>
        <taxon>Lachancea</taxon>
    </lineage>
</organism>
<keyword evidence="3" id="KW-1185">Reference proteome</keyword>
<feature type="domain" description="SET" evidence="1">
    <location>
        <begin position="135"/>
        <end position="293"/>
    </location>
</feature>
<dbReference type="PROSITE" id="PS50280">
    <property type="entry name" value="SET"/>
    <property type="match status" value="1"/>
</dbReference>